<protein>
    <submittedName>
        <fullName evidence="2">PDZ domain-containing protein</fullName>
    </submittedName>
</protein>
<accession>A0ABU5CAL8</accession>
<proteinExistence type="predicted"/>
<name>A0ABU5CAL8_9BACI</name>
<dbReference type="Pfam" id="PF13180">
    <property type="entry name" value="PDZ_2"/>
    <property type="match status" value="1"/>
</dbReference>
<dbReference type="InterPro" id="IPR001478">
    <property type="entry name" value="PDZ"/>
</dbReference>
<keyword evidence="3" id="KW-1185">Reference proteome</keyword>
<sequence>MPADGKLKAGDRIIGVENHQIQEANDLIDYVQTKQAGQTLKFDIKRDGKNLTKKNKIRKVQR</sequence>
<dbReference type="SUPFAM" id="SSF50156">
    <property type="entry name" value="PDZ domain-like"/>
    <property type="match status" value="1"/>
</dbReference>
<evidence type="ECO:0000259" key="1">
    <source>
        <dbReference type="Pfam" id="PF13180"/>
    </source>
</evidence>
<organism evidence="2 3">
    <name type="scientific">Tigheibacillus halophilus</name>
    <dbReference type="NCBI Taxonomy" id="361280"/>
    <lineage>
        <taxon>Bacteria</taxon>
        <taxon>Bacillati</taxon>
        <taxon>Bacillota</taxon>
        <taxon>Bacilli</taxon>
        <taxon>Bacillales</taxon>
        <taxon>Bacillaceae</taxon>
        <taxon>Tigheibacillus</taxon>
    </lineage>
</organism>
<evidence type="ECO:0000313" key="2">
    <source>
        <dbReference type="EMBL" id="MDY0396285.1"/>
    </source>
</evidence>
<dbReference type="InterPro" id="IPR036034">
    <property type="entry name" value="PDZ_sf"/>
</dbReference>
<comment type="caution">
    <text evidence="2">The sequence shown here is derived from an EMBL/GenBank/DDBJ whole genome shotgun (WGS) entry which is preliminary data.</text>
</comment>
<evidence type="ECO:0000313" key="3">
    <source>
        <dbReference type="Proteomes" id="UP001281447"/>
    </source>
</evidence>
<dbReference type="Gene3D" id="2.30.42.10">
    <property type="match status" value="1"/>
</dbReference>
<gene>
    <name evidence="2" type="ORF">RWE15_20435</name>
</gene>
<dbReference type="Proteomes" id="UP001281447">
    <property type="component" value="Unassembled WGS sequence"/>
</dbReference>
<dbReference type="EMBL" id="JAWDIP010000004">
    <property type="protein sequence ID" value="MDY0396285.1"/>
    <property type="molecule type" value="Genomic_DNA"/>
</dbReference>
<reference evidence="2 3" key="1">
    <citation type="submission" date="2023-10" db="EMBL/GenBank/DDBJ databases">
        <title>Virgibacillus halophilus 5B73C genome.</title>
        <authorList>
            <person name="Miliotis G."/>
            <person name="Sengupta P."/>
            <person name="Hameed A."/>
            <person name="Chuvochina M."/>
            <person name="Mcdonagh F."/>
            <person name="Simpson A.C."/>
            <person name="Singh N.K."/>
            <person name="Rekha P.D."/>
            <person name="Raman K."/>
            <person name="Hugenholtz P."/>
            <person name="Venkateswaran K."/>
        </authorList>
    </citation>
    <scope>NUCLEOTIDE SEQUENCE [LARGE SCALE GENOMIC DNA]</scope>
    <source>
        <strain evidence="2 3">5B73C</strain>
    </source>
</reference>
<feature type="domain" description="PDZ" evidence="1">
    <location>
        <begin position="2"/>
        <end position="52"/>
    </location>
</feature>